<keyword evidence="7" id="KW-1185">Reference proteome</keyword>
<evidence type="ECO:0000259" key="5">
    <source>
        <dbReference type="Pfam" id="PF09331"/>
    </source>
</evidence>
<dbReference type="PANTHER" id="PTHR48449">
    <property type="entry name" value="DUF1985 DOMAIN-CONTAINING PROTEIN"/>
    <property type="match status" value="1"/>
</dbReference>
<accession>A0A8K0DUD3</accession>
<keyword evidence="1" id="KW-0645">Protease</keyword>
<comment type="caution">
    <text evidence="6">The sequence shown here is derived from an EMBL/GenBank/DDBJ whole genome shotgun (WGS) entry which is preliminary data.</text>
</comment>
<feature type="domain" description="Ubiquitin-like protease family profile" evidence="4">
    <location>
        <begin position="426"/>
        <end position="511"/>
    </location>
</feature>
<sequence length="513" mass="58441">MVFNFGGSGARFTIQEFCLISGLFCGLVPSTRPTTYERFRDTYFSGREFPLHNHDIVDVFSTVTCEDDNDMVKLALLYFLDTVILSKEKPMTIHVERVDMLYDIEYFLTYLWDTLSYDATVKSMRGCPGKRNNTSHTYSITSFPIAFMVWGYETIPSLAEAFGIKSSLPICPRMRNWTISEMPKKKILEDIFVGQGFEVVRVMVSRVYEIPLIATVHNVEGRKPYDAAPVVKDKPDVDLDTNRVHSVADKDKTGTKKNDAVKRGRRHSSPFAYTPAASAHQSSPIASPIDAATPDAYHRHSSPAPHTSTELDEDDDQCFDEVGGKDVGVESKHSMKVFTQMSDRKLAGGRRKRRATKTIESSYDCQSLRRKMICTLPTSGSVTFDPYRPVSDEHIETVAQLIRQRVDKYPEVFDDRILLLDNRLSVLSPLNRDNNYCLLGDINLCAQHMTLYDCKKYGQTDQLYQVNQYRRLMPMLPYLLRATCFFAFHADISNSMNEFEISLAPDCPQQKIE</sequence>
<keyword evidence="2" id="KW-0378">Hydrolase</keyword>
<reference evidence="6" key="1">
    <citation type="submission" date="2020-03" db="EMBL/GenBank/DDBJ databases">
        <title>A high-quality chromosome-level genome assembly of a woody plant with both climbing and erect habits, Rhamnella rubrinervis.</title>
        <authorList>
            <person name="Lu Z."/>
            <person name="Yang Y."/>
            <person name="Zhu X."/>
            <person name="Sun Y."/>
        </authorList>
    </citation>
    <scope>NUCLEOTIDE SEQUENCE</scope>
    <source>
        <strain evidence="6">BYM</strain>
        <tissue evidence="6">Leaf</tissue>
    </source>
</reference>
<evidence type="ECO:0000313" key="6">
    <source>
        <dbReference type="EMBL" id="KAF3436851.1"/>
    </source>
</evidence>
<evidence type="ECO:0000256" key="1">
    <source>
        <dbReference type="ARBA" id="ARBA00022670"/>
    </source>
</evidence>
<organism evidence="6 7">
    <name type="scientific">Rhamnella rubrinervis</name>
    <dbReference type="NCBI Taxonomy" id="2594499"/>
    <lineage>
        <taxon>Eukaryota</taxon>
        <taxon>Viridiplantae</taxon>
        <taxon>Streptophyta</taxon>
        <taxon>Embryophyta</taxon>
        <taxon>Tracheophyta</taxon>
        <taxon>Spermatophyta</taxon>
        <taxon>Magnoliopsida</taxon>
        <taxon>eudicotyledons</taxon>
        <taxon>Gunneridae</taxon>
        <taxon>Pentapetalae</taxon>
        <taxon>rosids</taxon>
        <taxon>fabids</taxon>
        <taxon>Rosales</taxon>
        <taxon>Rhamnaceae</taxon>
        <taxon>rhamnoid group</taxon>
        <taxon>Rhamneae</taxon>
        <taxon>Rhamnella</taxon>
    </lineage>
</organism>
<dbReference type="Pfam" id="PF09331">
    <property type="entry name" value="DUF1985"/>
    <property type="match status" value="1"/>
</dbReference>
<evidence type="ECO:0000256" key="2">
    <source>
        <dbReference type="ARBA" id="ARBA00022801"/>
    </source>
</evidence>
<dbReference type="InterPro" id="IPR015410">
    <property type="entry name" value="DUF1985"/>
</dbReference>
<feature type="region of interest" description="Disordered" evidence="3">
    <location>
        <begin position="227"/>
        <end position="316"/>
    </location>
</feature>
<dbReference type="GO" id="GO:0006508">
    <property type="term" value="P:proteolysis"/>
    <property type="evidence" value="ECO:0007669"/>
    <property type="project" value="UniProtKB-KW"/>
</dbReference>
<protein>
    <recommendedName>
        <fullName evidence="8">DUF1985 domain-containing protein</fullName>
    </recommendedName>
</protein>
<dbReference type="OrthoDB" id="1930729at2759"/>
<dbReference type="InterPro" id="IPR003653">
    <property type="entry name" value="Peptidase_C48_C"/>
</dbReference>
<dbReference type="GO" id="GO:0008234">
    <property type="term" value="F:cysteine-type peptidase activity"/>
    <property type="evidence" value="ECO:0007669"/>
    <property type="project" value="InterPro"/>
</dbReference>
<gene>
    <name evidence="6" type="ORF">FNV43_RR19604</name>
</gene>
<evidence type="ECO:0000259" key="4">
    <source>
        <dbReference type="Pfam" id="PF02902"/>
    </source>
</evidence>
<dbReference type="AlphaFoldDB" id="A0A8K0DUD3"/>
<dbReference type="Proteomes" id="UP000796880">
    <property type="component" value="Unassembled WGS sequence"/>
</dbReference>
<dbReference type="PANTHER" id="PTHR48449:SF1">
    <property type="entry name" value="DUF1985 DOMAIN-CONTAINING PROTEIN"/>
    <property type="match status" value="1"/>
</dbReference>
<feature type="domain" description="DUF1985" evidence="5">
    <location>
        <begin position="1"/>
        <end position="123"/>
    </location>
</feature>
<feature type="compositionally biased region" description="Basic and acidic residues" evidence="3">
    <location>
        <begin position="227"/>
        <end position="262"/>
    </location>
</feature>
<dbReference type="EMBL" id="VOIH02000009">
    <property type="protein sequence ID" value="KAF3436851.1"/>
    <property type="molecule type" value="Genomic_DNA"/>
</dbReference>
<name>A0A8K0DUD3_9ROSA</name>
<proteinExistence type="predicted"/>
<dbReference type="Pfam" id="PF02902">
    <property type="entry name" value="Peptidase_C48"/>
    <property type="match status" value="1"/>
</dbReference>
<evidence type="ECO:0000313" key="7">
    <source>
        <dbReference type="Proteomes" id="UP000796880"/>
    </source>
</evidence>
<evidence type="ECO:0000256" key="3">
    <source>
        <dbReference type="SAM" id="MobiDB-lite"/>
    </source>
</evidence>
<evidence type="ECO:0008006" key="8">
    <source>
        <dbReference type="Google" id="ProtNLM"/>
    </source>
</evidence>